<feature type="transmembrane region" description="Helical" evidence="1">
    <location>
        <begin position="221"/>
        <end position="244"/>
    </location>
</feature>
<sequence>MKIKINRSDWLYLGVIIMVLRYFLSTLQLEFSPIVTNSMVVIGIVCMIAKISCTKYGKNEWIVFMISFVFSLLLLYAKGDETFLVITIFIMAMRKSNVRILVKCWTYCNIILFILTIISSIIEGQNIYVIGRYEGIHMIDVERYAFGFSHPNGVLAAFFRIICGIIYLDENKSTKKIVTFELIAIFLYYYTKTRTGLVCITLFLFVCFWIQKTKGKSSESLIPKALLFLEMGAILFDLIAVYTYGKSKALVALDYVLTGRFSLAYRMFDYVDWSLFGTNIQAEQLPFSLDNSLWYVILMQGIILFLLLTILYCWSVWKFGKEKKYLEANIILAFTLYSICENMYSALFLNLGLILACYYLNNEVKQYG</sequence>
<reference evidence="3" key="1">
    <citation type="submission" date="2015-05" db="EMBL/GenBank/DDBJ databases">
        <authorList>
            <consortium name="Pathogen Informatics"/>
        </authorList>
    </citation>
    <scope>NUCLEOTIDE SEQUENCE [LARGE SCALE GENOMIC DNA]</scope>
    <source>
        <strain evidence="3">M72</strain>
    </source>
</reference>
<feature type="transmembrane region" description="Helical" evidence="1">
    <location>
        <begin position="31"/>
        <end position="49"/>
    </location>
</feature>
<evidence type="ECO:0000256" key="1">
    <source>
        <dbReference type="SAM" id="Phobius"/>
    </source>
</evidence>
<keyword evidence="3" id="KW-1185">Reference proteome</keyword>
<evidence type="ECO:0008006" key="4">
    <source>
        <dbReference type="Google" id="ProtNLM"/>
    </source>
</evidence>
<feature type="transmembrane region" description="Helical" evidence="1">
    <location>
        <begin position="293"/>
        <end position="317"/>
    </location>
</feature>
<organism evidence="2 3">
    <name type="scientific">Roseburia faecis</name>
    <dbReference type="NCBI Taxonomy" id="301302"/>
    <lineage>
        <taxon>Bacteria</taxon>
        <taxon>Bacillati</taxon>
        <taxon>Bacillota</taxon>
        <taxon>Clostridia</taxon>
        <taxon>Lachnospirales</taxon>
        <taxon>Lachnospiraceae</taxon>
        <taxon>Roseburia</taxon>
    </lineage>
</organism>
<protein>
    <recommendedName>
        <fullName evidence="4">Lipid A core-O-antigen ligase and related enzymes</fullName>
    </recommendedName>
</protein>
<evidence type="ECO:0000313" key="3">
    <source>
        <dbReference type="Proteomes" id="UP000049979"/>
    </source>
</evidence>
<dbReference type="EMBL" id="CVRR01000010">
    <property type="protein sequence ID" value="CRL35806.1"/>
    <property type="molecule type" value="Genomic_DNA"/>
</dbReference>
<proteinExistence type="predicted"/>
<dbReference type="Proteomes" id="UP000049979">
    <property type="component" value="Unassembled WGS sequence"/>
</dbReference>
<feature type="transmembrane region" description="Helical" evidence="1">
    <location>
        <begin position="100"/>
        <end position="122"/>
    </location>
</feature>
<keyword evidence="1" id="KW-0812">Transmembrane</keyword>
<feature type="transmembrane region" description="Helical" evidence="1">
    <location>
        <begin position="329"/>
        <end position="361"/>
    </location>
</feature>
<feature type="transmembrane region" description="Helical" evidence="1">
    <location>
        <begin position="9"/>
        <end position="25"/>
    </location>
</feature>
<keyword evidence="1" id="KW-0472">Membrane</keyword>
<feature type="transmembrane region" description="Helical" evidence="1">
    <location>
        <begin position="187"/>
        <end position="209"/>
    </location>
</feature>
<feature type="transmembrane region" description="Helical" evidence="1">
    <location>
        <begin position="143"/>
        <end position="167"/>
    </location>
</feature>
<evidence type="ECO:0000313" key="2">
    <source>
        <dbReference type="EMBL" id="CRL35806.1"/>
    </source>
</evidence>
<dbReference type="OrthoDB" id="2002115at2"/>
<gene>
    <name evidence="2" type="ORF">M72_24691</name>
</gene>
<accession>A0A0M6WGW7</accession>
<feature type="transmembrane region" description="Helical" evidence="1">
    <location>
        <begin position="61"/>
        <end position="77"/>
    </location>
</feature>
<keyword evidence="1" id="KW-1133">Transmembrane helix</keyword>
<dbReference type="AlphaFoldDB" id="A0A0M6WGW7"/>
<name>A0A0M6WGW7_9FIRM</name>
<dbReference type="RefSeq" id="WP_055067419.1">
    <property type="nucleotide sequence ID" value="NZ_CP173697.1"/>
</dbReference>